<reference evidence="1" key="1">
    <citation type="submission" date="2014-12" db="EMBL/GenBank/DDBJ databases">
        <title>Insight into the proteome of Arion vulgaris.</title>
        <authorList>
            <person name="Aradska J."/>
            <person name="Bulat T."/>
            <person name="Smidak R."/>
            <person name="Sarate P."/>
            <person name="Gangsoo J."/>
            <person name="Sialana F."/>
            <person name="Bilban M."/>
            <person name="Lubec G."/>
        </authorList>
    </citation>
    <scope>NUCLEOTIDE SEQUENCE</scope>
    <source>
        <tissue evidence="1">Skin</tissue>
    </source>
</reference>
<protein>
    <submittedName>
        <fullName evidence="1">Uncharacterized protein</fullName>
    </submittedName>
</protein>
<organism evidence="1">
    <name type="scientific">Arion vulgaris</name>
    <dbReference type="NCBI Taxonomy" id="1028688"/>
    <lineage>
        <taxon>Eukaryota</taxon>
        <taxon>Metazoa</taxon>
        <taxon>Spiralia</taxon>
        <taxon>Lophotrochozoa</taxon>
        <taxon>Mollusca</taxon>
        <taxon>Gastropoda</taxon>
        <taxon>Heterobranchia</taxon>
        <taxon>Euthyneura</taxon>
        <taxon>Panpulmonata</taxon>
        <taxon>Eupulmonata</taxon>
        <taxon>Stylommatophora</taxon>
        <taxon>Helicina</taxon>
        <taxon>Arionoidea</taxon>
        <taxon>Arionidae</taxon>
        <taxon>Arion</taxon>
    </lineage>
</organism>
<gene>
    <name evidence="1" type="primary">ORF46484</name>
</gene>
<name>A0A0B6Z302_9EUPU</name>
<proteinExistence type="predicted"/>
<dbReference type="AlphaFoldDB" id="A0A0B6Z302"/>
<evidence type="ECO:0000313" key="1">
    <source>
        <dbReference type="EMBL" id="CEK62913.1"/>
    </source>
</evidence>
<accession>A0A0B6Z302</accession>
<dbReference type="EMBL" id="HACG01016048">
    <property type="protein sequence ID" value="CEK62913.1"/>
    <property type="molecule type" value="Transcribed_RNA"/>
</dbReference>
<sequence>MLQQTSHCDFRLVTTDFRLCDNRLHTVTPDFTLLLQTYDFRLCYNRLQIPGGRQPNEDLRFDCSIMFNCVGKVVVLLISFSSMISFSCLEVPTNKLFLSIIQECFSSDNPTSYKTYTHSYYIV</sequence>